<keyword evidence="3" id="KW-1185">Reference proteome</keyword>
<protein>
    <submittedName>
        <fullName evidence="2">Uncharacterized protein</fullName>
    </submittedName>
</protein>
<organism evidence="2 3">
    <name type="scientific">Ancylostoma ceylanicum</name>
    <dbReference type="NCBI Taxonomy" id="53326"/>
    <lineage>
        <taxon>Eukaryota</taxon>
        <taxon>Metazoa</taxon>
        <taxon>Ecdysozoa</taxon>
        <taxon>Nematoda</taxon>
        <taxon>Chromadorea</taxon>
        <taxon>Rhabditida</taxon>
        <taxon>Rhabditina</taxon>
        <taxon>Rhabditomorpha</taxon>
        <taxon>Strongyloidea</taxon>
        <taxon>Ancylostomatidae</taxon>
        <taxon>Ancylostomatinae</taxon>
        <taxon>Ancylostoma</taxon>
    </lineage>
</organism>
<feature type="compositionally biased region" description="Polar residues" evidence="1">
    <location>
        <begin position="50"/>
        <end position="60"/>
    </location>
</feature>
<accession>A0A0D6LBU4</accession>
<reference evidence="2 3" key="1">
    <citation type="submission" date="2013-05" db="EMBL/GenBank/DDBJ databases">
        <title>Draft genome of the parasitic nematode Anyclostoma ceylanicum.</title>
        <authorList>
            <person name="Mitreva M."/>
        </authorList>
    </citation>
    <scope>NUCLEOTIDE SEQUENCE [LARGE SCALE GENOMIC DNA]</scope>
</reference>
<dbReference type="AlphaFoldDB" id="A0A0D6LBU4"/>
<name>A0A0D6LBU4_9BILA</name>
<gene>
    <name evidence="2" type="ORF">ANCCEY_12168</name>
</gene>
<evidence type="ECO:0000256" key="1">
    <source>
        <dbReference type="SAM" id="MobiDB-lite"/>
    </source>
</evidence>
<evidence type="ECO:0000313" key="2">
    <source>
        <dbReference type="EMBL" id="EPB68738.1"/>
    </source>
</evidence>
<feature type="region of interest" description="Disordered" evidence="1">
    <location>
        <begin position="1"/>
        <end position="25"/>
    </location>
</feature>
<feature type="region of interest" description="Disordered" evidence="1">
    <location>
        <begin position="41"/>
        <end position="60"/>
    </location>
</feature>
<proteinExistence type="predicted"/>
<evidence type="ECO:0000313" key="3">
    <source>
        <dbReference type="Proteomes" id="UP000054495"/>
    </source>
</evidence>
<dbReference type="EMBL" id="KE125389">
    <property type="protein sequence ID" value="EPB68738.1"/>
    <property type="molecule type" value="Genomic_DNA"/>
</dbReference>
<sequence length="60" mass="6397">MEAGDLRVPEIPLAPGEDDLDSNKNSQQELFPTKIAALQGKIDPSLPPVSGNSAITNPWL</sequence>
<dbReference type="Proteomes" id="UP000054495">
    <property type="component" value="Unassembled WGS sequence"/>
</dbReference>